<dbReference type="AlphaFoldDB" id="A0A0F9SMW8"/>
<evidence type="ECO:0008006" key="2">
    <source>
        <dbReference type="Google" id="ProtNLM"/>
    </source>
</evidence>
<organism evidence="1">
    <name type="scientific">marine sediment metagenome</name>
    <dbReference type="NCBI Taxonomy" id="412755"/>
    <lineage>
        <taxon>unclassified sequences</taxon>
        <taxon>metagenomes</taxon>
        <taxon>ecological metagenomes</taxon>
    </lineage>
</organism>
<evidence type="ECO:0000313" key="1">
    <source>
        <dbReference type="EMBL" id="KKN63712.1"/>
    </source>
</evidence>
<gene>
    <name evidence="1" type="ORF">LCGC14_0499470</name>
</gene>
<proteinExistence type="predicted"/>
<protein>
    <recommendedName>
        <fullName evidence="2">Lipoprotein</fullName>
    </recommendedName>
</protein>
<dbReference type="PROSITE" id="PS51257">
    <property type="entry name" value="PROKAR_LIPOPROTEIN"/>
    <property type="match status" value="1"/>
</dbReference>
<reference evidence="1" key="1">
    <citation type="journal article" date="2015" name="Nature">
        <title>Complex archaea that bridge the gap between prokaryotes and eukaryotes.</title>
        <authorList>
            <person name="Spang A."/>
            <person name="Saw J.H."/>
            <person name="Jorgensen S.L."/>
            <person name="Zaremba-Niedzwiedzka K."/>
            <person name="Martijn J."/>
            <person name="Lind A.E."/>
            <person name="van Eijk R."/>
            <person name="Schleper C."/>
            <person name="Guy L."/>
            <person name="Ettema T.J."/>
        </authorList>
    </citation>
    <scope>NUCLEOTIDE SEQUENCE</scope>
</reference>
<comment type="caution">
    <text evidence="1">The sequence shown here is derived from an EMBL/GenBank/DDBJ whole genome shotgun (WGS) entry which is preliminary data.</text>
</comment>
<name>A0A0F9SMW8_9ZZZZ</name>
<sequence>MKARYLVPAMLAVLFMSSGCITHYDPISIEQLSQKNQRVTSITEEVCEDFYVGARAFGEGPERAYPWLGRAREVDDANVVMRKQGVVCYSSTTRDLSSDGENRLLNAFKRTWRSAEEVIK</sequence>
<accession>A0A0F9SMW8</accession>
<dbReference type="EMBL" id="LAZR01000582">
    <property type="protein sequence ID" value="KKN63712.1"/>
    <property type="molecule type" value="Genomic_DNA"/>
</dbReference>